<feature type="domain" description="Pan3 C-terminal knob" evidence="8">
    <location>
        <begin position="461"/>
        <end position="596"/>
    </location>
</feature>
<gene>
    <name evidence="9" type="ORF">WJX81_001688</name>
</gene>
<evidence type="ECO:0000256" key="1">
    <source>
        <dbReference type="ARBA" id="ARBA00004496"/>
    </source>
</evidence>
<evidence type="ECO:0000256" key="4">
    <source>
        <dbReference type="ARBA" id="ARBA00022741"/>
    </source>
</evidence>
<keyword evidence="10" id="KW-1185">Reference proteome</keyword>
<dbReference type="InterPro" id="IPR011009">
    <property type="entry name" value="Kinase-like_dom_sf"/>
</dbReference>
<comment type="subcellular location">
    <subcellularLocation>
        <location evidence="1">Cytoplasm</location>
    </subcellularLocation>
</comment>
<proteinExistence type="predicted"/>
<comment type="caution">
    <text evidence="9">The sequence shown here is derived from an EMBL/GenBank/DDBJ whole genome shotgun (WGS) entry which is preliminary data.</text>
</comment>
<dbReference type="SUPFAM" id="SSF56112">
    <property type="entry name" value="Protein kinase-like (PK-like)"/>
    <property type="match status" value="1"/>
</dbReference>
<dbReference type="GO" id="GO:0031251">
    <property type="term" value="C:PAN complex"/>
    <property type="evidence" value="ECO:0007669"/>
    <property type="project" value="InterPro"/>
</dbReference>
<dbReference type="InterPro" id="IPR030844">
    <property type="entry name" value="PAN3"/>
</dbReference>
<dbReference type="EMBL" id="JALJOU010000049">
    <property type="protein sequence ID" value="KAK9830883.1"/>
    <property type="molecule type" value="Genomic_DNA"/>
</dbReference>
<dbReference type="GO" id="GO:0008143">
    <property type="term" value="F:poly(A) binding"/>
    <property type="evidence" value="ECO:0007669"/>
    <property type="project" value="TreeGrafter"/>
</dbReference>
<dbReference type="FunFam" id="1.10.287.3700:FF:000001">
    <property type="entry name" value="PAN2-PAN3 deadenylation complex subunit PAN3"/>
    <property type="match status" value="1"/>
</dbReference>
<dbReference type="AlphaFoldDB" id="A0AAW1RAN9"/>
<dbReference type="InterPro" id="IPR041332">
    <property type="entry name" value="Pan3_CK"/>
</dbReference>
<dbReference type="Gene3D" id="1.20.5.5160">
    <property type="match status" value="1"/>
</dbReference>
<dbReference type="PANTHER" id="PTHR12272:SF11">
    <property type="entry name" value="PAN2-PAN3 DEADENYLATION COMPLEX SUBUNIT PAN3"/>
    <property type="match status" value="1"/>
</dbReference>
<evidence type="ECO:0000256" key="5">
    <source>
        <dbReference type="ARBA" id="ARBA00022840"/>
    </source>
</evidence>
<keyword evidence="4" id="KW-0547">Nucleotide-binding</keyword>
<keyword evidence="5" id="KW-0067">ATP-binding</keyword>
<dbReference type="GO" id="GO:0006397">
    <property type="term" value="P:mRNA processing"/>
    <property type="evidence" value="ECO:0007669"/>
    <property type="project" value="UniProtKB-KW"/>
</dbReference>
<organism evidence="9 10">
    <name type="scientific">Elliptochloris bilobata</name>
    <dbReference type="NCBI Taxonomy" id="381761"/>
    <lineage>
        <taxon>Eukaryota</taxon>
        <taxon>Viridiplantae</taxon>
        <taxon>Chlorophyta</taxon>
        <taxon>core chlorophytes</taxon>
        <taxon>Trebouxiophyceae</taxon>
        <taxon>Trebouxiophyceae incertae sedis</taxon>
        <taxon>Elliptochloris clade</taxon>
        <taxon>Elliptochloris</taxon>
    </lineage>
</organism>
<feature type="region of interest" description="Disordered" evidence="7">
    <location>
        <begin position="98"/>
        <end position="149"/>
    </location>
</feature>
<keyword evidence="3" id="KW-0507">mRNA processing</keyword>
<dbReference type="Gene3D" id="1.10.510.10">
    <property type="entry name" value="Transferase(Phosphotransferase) domain 1"/>
    <property type="match status" value="1"/>
</dbReference>
<evidence type="ECO:0000259" key="8">
    <source>
        <dbReference type="Pfam" id="PF18101"/>
    </source>
</evidence>
<dbReference type="GO" id="GO:0005524">
    <property type="term" value="F:ATP binding"/>
    <property type="evidence" value="ECO:0007669"/>
    <property type="project" value="UniProtKB-KW"/>
</dbReference>
<evidence type="ECO:0000256" key="6">
    <source>
        <dbReference type="ARBA" id="ARBA00023054"/>
    </source>
</evidence>
<dbReference type="Pfam" id="PF18101">
    <property type="entry name" value="Pan3_CK"/>
    <property type="match status" value="1"/>
</dbReference>
<evidence type="ECO:0000313" key="9">
    <source>
        <dbReference type="EMBL" id="KAK9830883.1"/>
    </source>
</evidence>
<feature type="compositionally biased region" description="Low complexity" evidence="7">
    <location>
        <begin position="108"/>
        <end position="147"/>
    </location>
</feature>
<dbReference type="PANTHER" id="PTHR12272">
    <property type="entry name" value="DEADENYLATION COMPLEX SUBUNIT PAN3"/>
    <property type="match status" value="1"/>
</dbReference>
<evidence type="ECO:0000256" key="3">
    <source>
        <dbReference type="ARBA" id="ARBA00022664"/>
    </source>
</evidence>
<dbReference type="Gene3D" id="1.10.287.3700">
    <property type="match status" value="1"/>
</dbReference>
<reference evidence="9 10" key="1">
    <citation type="journal article" date="2024" name="Nat. Commun.">
        <title>Phylogenomics reveals the evolutionary origins of lichenization in chlorophyte algae.</title>
        <authorList>
            <person name="Puginier C."/>
            <person name="Libourel C."/>
            <person name="Otte J."/>
            <person name="Skaloud P."/>
            <person name="Haon M."/>
            <person name="Grisel S."/>
            <person name="Petersen M."/>
            <person name="Berrin J.G."/>
            <person name="Delaux P.M."/>
            <person name="Dal Grande F."/>
            <person name="Keller J."/>
        </authorList>
    </citation>
    <scope>NUCLEOTIDE SEQUENCE [LARGE SCALE GENOMIC DNA]</scope>
    <source>
        <strain evidence="9 10">SAG 245.80</strain>
    </source>
</reference>
<keyword evidence="2" id="KW-0963">Cytoplasm</keyword>
<evidence type="ECO:0000256" key="7">
    <source>
        <dbReference type="SAM" id="MobiDB-lite"/>
    </source>
</evidence>
<accession>A0AAW1RAN9</accession>
<protein>
    <recommendedName>
        <fullName evidence="8">Pan3 C-terminal knob domain-containing protein</fullName>
    </recommendedName>
</protein>
<dbReference type="GO" id="GO:0000289">
    <property type="term" value="P:nuclear-transcribed mRNA poly(A) tail shortening"/>
    <property type="evidence" value="ECO:0007669"/>
    <property type="project" value="InterPro"/>
</dbReference>
<sequence length="611" mass="63827">MFDRDLQKKALIGADTKAVAALASRGDSAQGGGTTITAALNAKPFFPASLASVPPNAGGTITARLTNANAAPFVPGGASGGSMQRLASMSSAAAPFVPKAATESPRGAAALPTTRSRAPATPSPAPTSGAASIASTPARSAGDLLLPDGDDLLGMTAHTPGDAAPPSKAALAATLRAERLRQELPQRKFVALQQVDVEAEGDYGLPEVLQQYHSLYPLEDLAAAEAPSQVFGVSTQVIKGVSSLDGQAVALRRIDGRQMPMSADLLAAAAEKVEAWAPLAQHPNLSCPCGAFASGELGGGVALFLVSPLWPCAVTLEQAHLLPTSGPSGLARPSPPSEEQLWSYLVQLTAALRAAHSARRALRSQALAASKVLLTSPGRIRVGSLGIMELLVGEPGSPEEQWALQREDLCAVGHLIMCLACAGAAMPSLEACAAVCSAELTRLVGALMDAPHGGTLQSWRQLSSALGDALLSEVEGGQMYAEELGAHLAREAEATRMLRLVTRLAQILERPEGDLDPQWAETGDRYLIKLFRDFVFHQVGEDGAPLLDWGHIAEALAKLDAGLPEKVMLMSRDEMSMLVVSYADLKRCVEGAYGELRARASQSRSRPLPRR</sequence>
<name>A0AAW1RAN9_9CHLO</name>
<evidence type="ECO:0000313" key="10">
    <source>
        <dbReference type="Proteomes" id="UP001445335"/>
    </source>
</evidence>
<dbReference type="GO" id="GO:0000932">
    <property type="term" value="C:P-body"/>
    <property type="evidence" value="ECO:0007669"/>
    <property type="project" value="TreeGrafter"/>
</dbReference>
<dbReference type="Proteomes" id="UP001445335">
    <property type="component" value="Unassembled WGS sequence"/>
</dbReference>
<keyword evidence="6" id="KW-0175">Coiled coil</keyword>
<evidence type="ECO:0000256" key="2">
    <source>
        <dbReference type="ARBA" id="ARBA00022490"/>
    </source>
</evidence>